<dbReference type="Proteomes" id="UP000249808">
    <property type="component" value="Unassembled WGS sequence"/>
</dbReference>
<evidence type="ECO:0000313" key="2">
    <source>
        <dbReference type="EMBL" id="RAK45051.1"/>
    </source>
</evidence>
<comment type="caution">
    <text evidence="2">The sequence shown here is derived from an EMBL/GenBank/DDBJ whole genome shotgun (WGS) entry which is preliminary data.</text>
</comment>
<dbReference type="AlphaFoldDB" id="A0A327ZRV6"/>
<accession>A0A327ZRV6</accession>
<dbReference type="PROSITE" id="PS51257">
    <property type="entry name" value="PROKAR_LIPOPROTEIN"/>
    <property type="match status" value="1"/>
</dbReference>
<sequence length="148" mass="16662">MKIGGPPVNKLLIAITILLLSACGQQKVDNVDSLWKHKTEYVGDNSKVINILSEAGAKDIGDYKIKIESDKKPYGLKVNYENVKDMDPEQLEKLAAVTMGLVGNLERMQINADGKDYDYTIDEINKKFNKDVKDLSKDKQKLKSFLEK</sequence>
<protein>
    <recommendedName>
        <fullName evidence="1">DUF4825 domain-containing protein</fullName>
    </recommendedName>
</protein>
<organism evidence="2 3">
    <name type="scientific">Macrococcus epidermidis</name>
    <dbReference type="NCBI Taxonomy" id="1902580"/>
    <lineage>
        <taxon>Bacteria</taxon>
        <taxon>Bacillati</taxon>
        <taxon>Bacillota</taxon>
        <taxon>Bacilli</taxon>
        <taxon>Bacillales</taxon>
        <taxon>Staphylococcaceae</taxon>
        <taxon>Macrococcus</taxon>
    </lineage>
</organism>
<gene>
    <name evidence="2" type="ORF">BHU61_06990</name>
</gene>
<dbReference type="InterPro" id="IPR032250">
    <property type="entry name" value="DUF4825"/>
</dbReference>
<evidence type="ECO:0000259" key="1">
    <source>
        <dbReference type="Pfam" id="PF16107"/>
    </source>
</evidence>
<dbReference type="EMBL" id="PZJH01000002">
    <property type="protein sequence ID" value="RAK45051.1"/>
    <property type="molecule type" value="Genomic_DNA"/>
</dbReference>
<reference evidence="2 3" key="1">
    <citation type="journal article" date="2018" name="Front. Microbiol.">
        <title>Description and Comparative Genomics of Macrococcus caseolyticus subsp. hominis subsp. nov., Macrococcus goetzii sp. nov., Macrococcus epidermidis sp. nov., and Macrococcus bohemicus sp. nov., Novel Macrococci From Human Clinical Material With Virulence Potential and Suspected Uptake of Foreign DNA by Natural Transformation.</title>
        <authorList>
            <person name="Maslanova I."/>
            <person name="Wertheimer Z."/>
            <person name="Sedlacek I."/>
            <person name="Svec P."/>
            <person name="Indrakova A."/>
            <person name="Kovarovic V."/>
            <person name="Schumann P."/>
            <person name="Sproer C."/>
            <person name="Kralova S."/>
            <person name="Sedo O."/>
            <person name="Kristofova L."/>
            <person name="Vrbovska V."/>
            <person name="Fuzik T."/>
            <person name="Petras P."/>
            <person name="Zdrahal Z."/>
            <person name="Ruzickova V."/>
            <person name="Doskar J."/>
            <person name="Pantucek R."/>
        </authorList>
    </citation>
    <scope>NUCLEOTIDE SEQUENCE [LARGE SCALE GENOMIC DNA]</scope>
    <source>
        <strain evidence="2 3">01/688</strain>
    </source>
</reference>
<dbReference type="Pfam" id="PF16107">
    <property type="entry name" value="DUF4825"/>
    <property type="match status" value="1"/>
</dbReference>
<evidence type="ECO:0000313" key="3">
    <source>
        <dbReference type="Proteomes" id="UP000249808"/>
    </source>
</evidence>
<feature type="domain" description="DUF4825" evidence="1">
    <location>
        <begin position="34"/>
        <end position="119"/>
    </location>
</feature>
<proteinExistence type="predicted"/>
<keyword evidence="3" id="KW-1185">Reference proteome</keyword>
<name>A0A327ZRV6_9STAP</name>